<keyword evidence="1" id="KW-0677">Repeat</keyword>
<evidence type="ECO:0000313" key="6">
    <source>
        <dbReference type="Proteomes" id="UP000012960"/>
    </source>
</evidence>
<reference evidence="4" key="1">
    <citation type="submission" date="2021-03" db="EMBL/GenBank/DDBJ databases">
        <authorList>
            <consortium name="Genoscope - CEA"/>
            <person name="William W."/>
        </authorList>
    </citation>
    <scope>NUCLEOTIDE SEQUENCE</scope>
    <source>
        <strain evidence="4">Doubled-haploid Pahang</strain>
    </source>
</reference>
<evidence type="ECO:0000313" key="4">
    <source>
        <dbReference type="EMBL" id="CAG1838730.1"/>
    </source>
</evidence>
<dbReference type="GO" id="GO:0009451">
    <property type="term" value="P:RNA modification"/>
    <property type="evidence" value="ECO:0007669"/>
    <property type="project" value="InterPro"/>
</dbReference>
<evidence type="ECO:0000313" key="5">
    <source>
        <dbReference type="EnsemblPlants" id="Ma05_p19820.1"/>
    </source>
</evidence>
<dbReference type="InParanoid" id="A0A804J6E3"/>
<feature type="repeat" description="PPR" evidence="2">
    <location>
        <begin position="329"/>
        <end position="363"/>
    </location>
</feature>
<dbReference type="GO" id="GO:0003723">
    <property type="term" value="F:RNA binding"/>
    <property type="evidence" value="ECO:0007669"/>
    <property type="project" value="InterPro"/>
</dbReference>
<dbReference type="Pfam" id="PF20431">
    <property type="entry name" value="E_motif"/>
    <property type="match status" value="1"/>
</dbReference>
<proteinExistence type="predicted"/>
<dbReference type="Gramene" id="Ma05_t19820.1">
    <property type="protein sequence ID" value="Ma05_p19820.1"/>
    <property type="gene ID" value="Ma05_g19820"/>
</dbReference>
<protein>
    <submittedName>
        <fullName evidence="4">(wild Malaysian banana) hypothetical protein</fullName>
    </submittedName>
</protein>
<dbReference type="InterPro" id="IPR002885">
    <property type="entry name" value="PPR_rpt"/>
</dbReference>
<sequence>MLIIDGGEGALFLELVPCYRSLLRSCAQGRTHPCAGYGLHGAAIKSGLLLLLSAPLFHMYAALRPSPATPILLHAFADVPRSARSAPEWTALISALPPSSLSLLLFRSMLRDAVAPDTVTLLALLSASARLANPVAGASGHLLFLKLGTPFSIPARNAALHMYATCGRMPDARRLFLEMPQPPTVVAWTALLAGALRWEGLSSGQEIFDKMPHKNEVSWTVMVSACIESGLPKEALSLLAQMLFSGDDYYLAIRNLNHITLCSLLSACSQAGDLRVGRWIHAHFTKAGGILDGKDNDLVKVGTALVDMYSKSGKVDLAHRAFEMMPRKTIVTWNAMLSGLSMHGMAAEVLTLFNRMVVHEAQQPDDITFVNILTACSRSGFVDQGRKIFHDLYPVYSLKPKLEHFSCMVDLLGRAGQLEEAEALVRKMPFQPNVVILGSLLASCVLHRRLELGQHLMDELVQIDPYNTEYHMLLSNMYTSSGRHAKADNLRMTVKKNGRRRYPGISYIEIDGHVHCFSAGDRSHPRTEELYMMLDEVVQRLQSAGYIPDAASQVSCVPDNYLENGDGQEEREQVLLAHSERLAICYGLISTKPGMPLLIFKNLRICTDCHVAIKLIADIYNRVITIRDRNRFHCFKEGACSCSDYW</sequence>
<dbReference type="InterPro" id="IPR046848">
    <property type="entry name" value="E_motif"/>
</dbReference>
<dbReference type="InterPro" id="IPR046960">
    <property type="entry name" value="PPR_At4g14850-like_plant"/>
</dbReference>
<dbReference type="KEGG" id="mus:103968588"/>
<evidence type="ECO:0000256" key="2">
    <source>
        <dbReference type="PROSITE-ProRule" id="PRU00708"/>
    </source>
</evidence>
<dbReference type="EMBL" id="HG996470">
    <property type="protein sequence ID" value="CAG1838730.1"/>
    <property type="molecule type" value="Genomic_DNA"/>
</dbReference>
<gene>
    <name evidence="4" type="ORF">GSMUA_269070.1</name>
</gene>
<organism evidence="5 6">
    <name type="scientific">Musa acuminata subsp. malaccensis</name>
    <name type="common">Wild banana</name>
    <name type="synonym">Musa malaccensis</name>
    <dbReference type="NCBI Taxonomy" id="214687"/>
    <lineage>
        <taxon>Eukaryota</taxon>
        <taxon>Viridiplantae</taxon>
        <taxon>Streptophyta</taxon>
        <taxon>Embryophyta</taxon>
        <taxon>Tracheophyta</taxon>
        <taxon>Spermatophyta</taxon>
        <taxon>Magnoliopsida</taxon>
        <taxon>Liliopsida</taxon>
        <taxon>Zingiberales</taxon>
        <taxon>Musaceae</taxon>
        <taxon>Musa</taxon>
    </lineage>
</organism>
<dbReference type="Proteomes" id="UP000012960">
    <property type="component" value="Unplaced"/>
</dbReference>
<accession>A0A804J6E3</accession>
<dbReference type="GO" id="GO:0008270">
    <property type="term" value="F:zinc ion binding"/>
    <property type="evidence" value="ECO:0007669"/>
    <property type="project" value="InterPro"/>
</dbReference>
<feature type="domain" description="DYW" evidence="3">
    <location>
        <begin position="568"/>
        <end position="646"/>
    </location>
</feature>
<keyword evidence="6" id="KW-1185">Reference proteome</keyword>
<dbReference type="Pfam" id="PF14432">
    <property type="entry name" value="DYW_deaminase"/>
    <property type="match status" value="1"/>
</dbReference>
<feature type="repeat" description="PPR" evidence="2">
    <location>
        <begin position="215"/>
        <end position="249"/>
    </location>
</feature>
<reference evidence="5" key="2">
    <citation type="submission" date="2021-05" db="UniProtKB">
        <authorList>
            <consortium name="EnsemblPlants"/>
        </authorList>
    </citation>
    <scope>IDENTIFICATION</scope>
    <source>
        <strain evidence="5">subsp. malaccensis</strain>
    </source>
</reference>
<dbReference type="PANTHER" id="PTHR47926">
    <property type="entry name" value="PENTATRICOPEPTIDE REPEAT-CONTAINING PROTEIN"/>
    <property type="match status" value="1"/>
</dbReference>
<dbReference type="OMA" id="EMVFGCG"/>
<dbReference type="PANTHER" id="PTHR47926:SF436">
    <property type="entry name" value="PENTATRICOPEPTIDE REPEAT-CONTAINING PROTEIN ELI1, CHLOROPLASTIC-LIKE ISOFORM X2"/>
    <property type="match status" value="1"/>
</dbReference>
<evidence type="ECO:0000259" key="3">
    <source>
        <dbReference type="Pfam" id="PF14432"/>
    </source>
</evidence>
<dbReference type="EnsemblPlants" id="Ma05_t19820.1">
    <property type="protein sequence ID" value="Ma05_p19820.1"/>
    <property type="gene ID" value="Ma05_g19820"/>
</dbReference>
<dbReference type="Pfam" id="PF01535">
    <property type="entry name" value="PPR"/>
    <property type="match status" value="5"/>
</dbReference>
<dbReference type="PROSITE" id="PS51375">
    <property type="entry name" value="PPR"/>
    <property type="match status" value="2"/>
</dbReference>
<dbReference type="InterPro" id="IPR011990">
    <property type="entry name" value="TPR-like_helical_dom_sf"/>
</dbReference>
<evidence type="ECO:0000256" key="1">
    <source>
        <dbReference type="ARBA" id="ARBA00022737"/>
    </source>
</evidence>
<dbReference type="InterPro" id="IPR032867">
    <property type="entry name" value="DYW_dom"/>
</dbReference>
<dbReference type="FunFam" id="1.25.40.10:FF:000184">
    <property type="entry name" value="Pentatricopeptide repeat-containing protein, chloroplastic"/>
    <property type="match status" value="1"/>
</dbReference>
<dbReference type="NCBIfam" id="TIGR00756">
    <property type="entry name" value="PPR"/>
    <property type="match status" value="2"/>
</dbReference>
<dbReference type="AlphaFoldDB" id="A0A804J6E3"/>
<dbReference type="Gene3D" id="1.25.40.10">
    <property type="entry name" value="Tetratricopeptide repeat domain"/>
    <property type="match status" value="2"/>
</dbReference>
<dbReference type="OrthoDB" id="1688675at2759"/>
<name>A0A804J6E3_MUSAM</name>